<name>A0ABY6R5M4_9ACTN</name>
<evidence type="ECO:0000313" key="5">
    <source>
        <dbReference type="EMBL" id="UZX25363.1"/>
    </source>
</evidence>
<dbReference type="GeneID" id="95604506"/>
<dbReference type="PRINTS" id="PR00038">
    <property type="entry name" value="HTHLUXR"/>
</dbReference>
<keyword evidence="6" id="KW-1185">Reference proteome</keyword>
<keyword evidence="2" id="KW-0067">ATP-binding</keyword>
<reference evidence="5" key="1">
    <citation type="submission" date="2021-09" db="EMBL/GenBank/DDBJ databases">
        <title>Complete genome sequence and metabolic characterization of Streptomyces tanashiensis DSM 731 the producer of antibacterial Kalafungin and diverse secondary metabolites.</title>
        <authorList>
            <person name="Abbasi M.N."/>
            <person name="Anwar M.N."/>
            <person name="Alam K."/>
            <person name="Shoaib M."/>
            <person name="Lin Z."/>
            <person name="Hayat M."/>
            <person name="Ali M.I."/>
            <person name="Malik H.M.T."/>
            <person name="Ahmed I."/>
            <person name="Li A."/>
            <person name="Hailong Wang H."/>
            <person name="Zhang Y."/>
        </authorList>
    </citation>
    <scope>NUCLEOTIDE SEQUENCE</scope>
    <source>
        <strain evidence="5">Kala</strain>
    </source>
</reference>
<dbReference type="SUPFAM" id="SSF46894">
    <property type="entry name" value="C-terminal effector domain of the bipartite response regulators"/>
    <property type="match status" value="1"/>
</dbReference>
<evidence type="ECO:0000256" key="1">
    <source>
        <dbReference type="ARBA" id="ARBA00022741"/>
    </source>
</evidence>
<gene>
    <name evidence="5" type="ORF">LDH80_33720</name>
</gene>
<dbReference type="Proteomes" id="UP001164506">
    <property type="component" value="Chromosome"/>
</dbReference>
<evidence type="ECO:0000259" key="4">
    <source>
        <dbReference type="PROSITE" id="PS50043"/>
    </source>
</evidence>
<dbReference type="InterPro" id="IPR041664">
    <property type="entry name" value="AAA_16"/>
</dbReference>
<dbReference type="InterPro" id="IPR016032">
    <property type="entry name" value="Sig_transdc_resp-reg_C-effctor"/>
</dbReference>
<proteinExistence type="predicted"/>
<dbReference type="InterPro" id="IPR036388">
    <property type="entry name" value="WH-like_DNA-bd_sf"/>
</dbReference>
<evidence type="ECO:0000256" key="3">
    <source>
        <dbReference type="SAM" id="MobiDB-lite"/>
    </source>
</evidence>
<dbReference type="InterPro" id="IPR003593">
    <property type="entry name" value="AAA+_ATPase"/>
</dbReference>
<dbReference type="SUPFAM" id="SSF52540">
    <property type="entry name" value="P-loop containing nucleoside triphosphate hydrolases"/>
    <property type="match status" value="1"/>
</dbReference>
<dbReference type="PANTHER" id="PTHR16305:SF35">
    <property type="entry name" value="TRANSCRIPTIONAL ACTIVATOR DOMAIN"/>
    <property type="match status" value="1"/>
</dbReference>
<dbReference type="InterPro" id="IPR027417">
    <property type="entry name" value="P-loop_NTPase"/>
</dbReference>
<dbReference type="Pfam" id="PF00196">
    <property type="entry name" value="GerE"/>
    <property type="match status" value="1"/>
</dbReference>
<accession>A0ABY6R5M4</accession>
<evidence type="ECO:0000313" key="6">
    <source>
        <dbReference type="Proteomes" id="UP001164506"/>
    </source>
</evidence>
<feature type="region of interest" description="Disordered" evidence="3">
    <location>
        <begin position="666"/>
        <end position="712"/>
    </location>
</feature>
<protein>
    <submittedName>
        <fullName evidence="5">AAA family ATPase</fullName>
    </submittedName>
</protein>
<dbReference type="InterPro" id="IPR000792">
    <property type="entry name" value="Tscrpt_reg_LuxR_C"/>
</dbReference>
<dbReference type="PANTHER" id="PTHR16305">
    <property type="entry name" value="TESTICULAR SOLUBLE ADENYLYL CYCLASE"/>
    <property type="match status" value="1"/>
</dbReference>
<dbReference type="RefSeq" id="WP_190104145.1">
    <property type="nucleotide sequence ID" value="NZ_BMUH01000007.1"/>
</dbReference>
<feature type="compositionally biased region" description="Gly residues" evidence="3">
    <location>
        <begin position="669"/>
        <end position="679"/>
    </location>
</feature>
<feature type="compositionally biased region" description="Gly residues" evidence="3">
    <location>
        <begin position="688"/>
        <end position="699"/>
    </location>
</feature>
<organism evidence="5 6">
    <name type="scientific">Streptomyces tanashiensis</name>
    <dbReference type="NCBI Taxonomy" id="67367"/>
    <lineage>
        <taxon>Bacteria</taxon>
        <taxon>Bacillati</taxon>
        <taxon>Actinomycetota</taxon>
        <taxon>Actinomycetes</taxon>
        <taxon>Kitasatosporales</taxon>
        <taxon>Streptomycetaceae</taxon>
        <taxon>Streptomyces</taxon>
    </lineage>
</organism>
<dbReference type="PROSITE" id="PS50043">
    <property type="entry name" value="HTH_LUXR_2"/>
    <property type="match status" value="1"/>
</dbReference>
<dbReference type="SMART" id="SM00421">
    <property type="entry name" value="HTH_LUXR"/>
    <property type="match status" value="1"/>
</dbReference>
<dbReference type="SMART" id="SM00382">
    <property type="entry name" value="AAA"/>
    <property type="match status" value="1"/>
</dbReference>
<dbReference type="EMBL" id="CP084204">
    <property type="protein sequence ID" value="UZX25363.1"/>
    <property type="molecule type" value="Genomic_DNA"/>
</dbReference>
<dbReference type="PROSITE" id="PS00622">
    <property type="entry name" value="HTH_LUXR_1"/>
    <property type="match status" value="1"/>
</dbReference>
<dbReference type="CDD" id="cd06170">
    <property type="entry name" value="LuxR_C_like"/>
    <property type="match status" value="1"/>
</dbReference>
<dbReference type="Pfam" id="PF13191">
    <property type="entry name" value="AAA_16"/>
    <property type="match status" value="1"/>
</dbReference>
<feature type="domain" description="HTH luxR-type" evidence="4">
    <location>
        <begin position="896"/>
        <end position="959"/>
    </location>
</feature>
<evidence type="ECO:0000256" key="2">
    <source>
        <dbReference type="ARBA" id="ARBA00022840"/>
    </source>
</evidence>
<sequence>MTDVVGAGAVDRGPAGLSGRDHEREVLDRLLTGAWESRGGAVVLLGEAGSGKTALLDSCARAASGSARLLRCTGVQSEAELPYAGLQVLLRGTLNGVRSLPERQLLALRGAIAPDEAPAGDRFLVGAATLGLLDELAEERPAVVLVDDAHWLDLETMDALLFAARRLGMGRVAMVFAAHEDSAAFDGAPGLPLLHLGPMTDGEGAALLAGRAPDLHPAVSSRILGLAQGNPLALVELVAALTPAQRDGSEPLDAREIAVLPASWRVRRIFDERIRALPAPTRLLLTVAAADDTGDVALLVAAGERLGVAARDLGPAEAADLVRVSGRRLGFRHPLARAAAYQGAVLVERTAAHRALAEAASAAGDMGRRAWHLAAATVGYDEEVAAELERSAELFRSRGGRAAVAAAYRRSARLTEDQAARSLRLAAASAAAAEAGQAELAGTLADEAGPVSSPAAFARLASVRAALEHEQGRAESARLLLVEATSRVTADRPAMGAWLLFESAAMAWAAPDPVAAARDTRARAARLDFGGHPVHRGASGVLDMLAGDPVGGVAAIREFAGYVVRTRHERGLTDQVRLHGWDMLLGEFRAVHDEAVVLERECRAEGAVGVLPRVLLRLARLRLFLGRHRDAYTTAVEGLEIACDTGQHQLAAMLSGVLAVLAALDGEEPGGTHGPGGGEGPRRTAVPGGDGGPDGGDQQAGGPSSAGRAGRDVCPHAAPVPIWLTRAQALLDLGLGRYDRALHRFAVLTGGPYRHLMVSVHSLPDQVEAAVRTDRAADAGPAAERFTRWAEATGTVWAAAVELRCRALLAADDAGAEELYERALAAHAGDGRPFEEARTRLLYGEWLRRAKRRAAAREALTAALESFERMPAAAWANRARTELRALGAAPATPPPGADPVGRLTAQELRVVRLAATGLSNRDIGARLFLSPRTVGYHLSNAYPKLGVTSRAALGTLDLG</sequence>
<keyword evidence="1" id="KW-0547">Nucleotide-binding</keyword>
<dbReference type="Gene3D" id="1.10.10.10">
    <property type="entry name" value="Winged helix-like DNA-binding domain superfamily/Winged helix DNA-binding domain"/>
    <property type="match status" value="1"/>
</dbReference>